<evidence type="ECO:0000313" key="4">
    <source>
        <dbReference type="EMBL" id="AEI39573.1"/>
    </source>
</evidence>
<dbReference type="EMBL" id="CP002869">
    <property type="protein sequence ID" value="AEI39573.1"/>
    <property type="molecule type" value="Genomic_DNA"/>
</dbReference>
<gene>
    <name evidence="4" type="ordered locus">KNP414_00983</name>
</gene>
<dbReference type="KEGG" id="pms:KNP414_00983"/>
<proteinExistence type="predicted"/>
<feature type="domain" description="HPP transmembrane region" evidence="3">
    <location>
        <begin position="55"/>
        <end position="199"/>
    </location>
</feature>
<evidence type="ECO:0000256" key="1">
    <source>
        <dbReference type="SAM" id="MobiDB-lite"/>
    </source>
</evidence>
<feature type="transmembrane region" description="Helical" evidence="2">
    <location>
        <begin position="104"/>
        <end position="124"/>
    </location>
</feature>
<keyword evidence="2" id="KW-1133">Transmembrane helix</keyword>
<sequence>MSLPSHPLPQAETKQESTYAGEAPSGLPQSRLLASADPGPLPAPVPLVPAARARVFTLALQAGGAFLAVFFALLLGGWSGLPLLMAPFGASCVLAFALPDSPLAQPRSIIGGHALSTAIGLLLLHTAGFHPWSAALGVALAIFLMGVTRTLHPPAGADPLLVLLGGASWSFLWAPAVLGALWITAAAWAFHRASGRHYPQRWW</sequence>
<evidence type="ECO:0000259" key="3">
    <source>
        <dbReference type="Pfam" id="PF04982"/>
    </source>
</evidence>
<name>F8FAC0_PAEMK</name>
<evidence type="ECO:0000313" key="5">
    <source>
        <dbReference type="Proteomes" id="UP000006620"/>
    </source>
</evidence>
<feature type="transmembrane region" description="Helical" evidence="2">
    <location>
        <begin position="171"/>
        <end position="191"/>
    </location>
</feature>
<dbReference type="AlphaFoldDB" id="F8FAC0"/>
<dbReference type="PANTHER" id="PTHR33741:SF5">
    <property type="entry name" value="TRANSMEMBRANE PROTEIN DDB_G0269096-RELATED"/>
    <property type="match status" value="1"/>
</dbReference>
<dbReference type="InterPro" id="IPR058581">
    <property type="entry name" value="TM_HPP"/>
</dbReference>
<dbReference type="PATRIC" id="fig|1036673.3.peg.883"/>
<organism evidence="4 5">
    <name type="scientific">Paenibacillus mucilaginosus (strain KNP414)</name>
    <dbReference type="NCBI Taxonomy" id="1036673"/>
    <lineage>
        <taxon>Bacteria</taxon>
        <taxon>Bacillati</taxon>
        <taxon>Bacillota</taxon>
        <taxon>Bacilli</taxon>
        <taxon>Bacillales</taxon>
        <taxon>Paenibacillaceae</taxon>
        <taxon>Paenibacillus</taxon>
    </lineage>
</organism>
<feature type="transmembrane region" description="Helical" evidence="2">
    <location>
        <begin position="131"/>
        <end position="151"/>
    </location>
</feature>
<dbReference type="PANTHER" id="PTHR33741">
    <property type="entry name" value="TRANSMEMBRANE PROTEIN DDB_G0269096-RELATED"/>
    <property type="match status" value="1"/>
</dbReference>
<reference evidence="4 5" key="2">
    <citation type="journal article" date="2013" name="Genome Announc.">
        <title>Genome Sequence of Growth-Improving Paenibacillus mucilaginosus Strain KNP414.</title>
        <authorList>
            <person name="Lu J.J."/>
            <person name="Wang J.F."/>
            <person name="Hu X.F."/>
        </authorList>
    </citation>
    <scope>NUCLEOTIDE SEQUENCE [LARGE SCALE GENOMIC DNA]</scope>
    <source>
        <strain evidence="4 5">KNP414</strain>
    </source>
</reference>
<evidence type="ECO:0000256" key="2">
    <source>
        <dbReference type="SAM" id="Phobius"/>
    </source>
</evidence>
<keyword evidence="2" id="KW-0472">Membrane</keyword>
<keyword evidence="2" id="KW-0812">Transmembrane</keyword>
<protein>
    <submittedName>
        <fullName evidence="4">HPP family protein</fullName>
    </submittedName>
</protein>
<dbReference type="Proteomes" id="UP000006620">
    <property type="component" value="Chromosome"/>
</dbReference>
<dbReference type="Pfam" id="PF04982">
    <property type="entry name" value="TM_HPP"/>
    <property type="match status" value="1"/>
</dbReference>
<reference evidence="5" key="1">
    <citation type="submission" date="2011-06" db="EMBL/GenBank/DDBJ databases">
        <title>Complete genome sequence of Paenibacillus mucilaginosus KNP414.</title>
        <authorList>
            <person name="Wang J."/>
            <person name="Hu S."/>
            <person name="Hu X."/>
            <person name="Zhang B."/>
            <person name="Dong D."/>
            <person name="Zhang S."/>
            <person name="Zhao K."/>
            <person name="Wu D."/>
        </authorList>
    </citation>
    <scope>NUCLEOTIDE SEQUENCE [LARGE SCALE GENOMIC DNA]</scope>
    <source>
        <strain evidence="5">KNP414</strain>
    </source>
</reference>
<dbReference type="InterPro" id="IPR007065">
    <property type="entry name" value="HPP"/>
</dbReference>
<dbReference type="HOGENOM" id="CLU_040397_2_1_9"/>
<accession>F8FAC0</accession>
<dbReference type="RefSeq" id="WP_013914737.1">
    <property type="nucleotide sequence ID" value="NC_015690.1"/>
</dbReference>
<feature type="region of interest" description="Disordered" evidence="1">
    <location>
        <begin position="1"/>
        <end position="26"/>
    </location>
</feature>